<gene>
    <name evidence="5" type="primary">argH</name>
    <name evidence="7" type="ORF">SAMN05660703_1295</name>
</gene>
<dbReference type="GO" id="GO:0005829">
    <property type="term" value="C:cytosol"/>
    <property type="evidence" value="ECO:0007669"/>
    <property type="project" value="TreeGrafter"/>
</dbReference>
<evidence type="ECO:0000313" key="7">
    <source>
        <dbReference type="EMBL" id="SMC45086.1"/>
    </source>
</evidence>
<evidence type="ECO:0000259" key="6">
    <source>
        <dbReference type="Pfam" id="PF00206"/>
    </source>
</evidence>
<organism evidence="7 8">
    <name type="scientific">Cellulophaga tyrosinoxydans</name>
    <dbReference type="NCBI Taxonomy" id="504486"/>
    <lineage>
        <taxon>Bacteria</taxon>
        <taxon>Pseudomonadati</taxon>
        <taxon>Bacteroidota</taxon>
        <taxon>Flavobacteriia</taxon>
        <taxon>Flavobacteriales</taxon>
        <taxon>Flavobacteriaceae</taxon>
        <taxon>Cellulophaga</taxon>
    </lineage>
</organism>
<dbReference type="EMBL" id="FWXO01000001">
    <property type="protein sequence ID" value="SMC45086.1"/>
    <property type="molecule type" value="Genomic_DNA"/>
</dbReference>
<dbReference type="InterPro" id="IPR009049">
    <property type="entry name" value="Argininosuccinate_lyase"/>
</dbReference>
<reference evidence="7 8" key="1">
    <citation type="submission" date="2017-04" db="EMBL/GenBank/DDBJ databases">
        <authorList>
            <person name="Afonso C.L."/>
            <person name="Miller P.J."/>
            <person name="Scott M.A."/>
            <person name="Spackman E."/>
            <person name="Goraichik I."/>
            <person name="Dimitrov K.M."/>
            <person name="Suarez D.L."/>
            <person name="Swayne D.E."/>
        </authorList>
    </citation>
    <scope>NUCLEOTIDE SEQUENCE [LARGE SCALE GENOMIC DNA]</scope>
    <source>
        <strain evidence="7 8">DSM 21164</strain>
    </source>
</reference>
<dbReference type="InterPro" id="IPR008948">
    <property type="entry name" value="L-Aspartase-like"/>
</dbReference>
<dbReference type="PROSITE" id="PS00163">
    <property type="entry name" value="FUMARATE_LYASES"/>
    <property type="match status" value="1"/>
</dbReference>
<dbReference type="UniPathway" id="UPA00068">
    <property type="reaction ID" value="UER00114"/>
</dbReference>
<comment type="subcellular location">
    <subcellularLocation>
        <location evidence="5">Cytoplasm</location>
    </subcellularLocation>
</comment>
<comment type="catalytic activity">
    <reaction evidence="1 5">
        <text>2-(N(omega)-L-arginino)succinate = fumarate + L-arginine</text>
        <dbReference type="Rhea" id="RHEA:24020"/>
        <dbReference type="ChEBI" id="CHEBI:29806"/>
        <dbReference type="ChEBI" id="CHEBI:32682"/>
        <dbReference type="ChEBI" id="CHEBI:57472"/>
        <dbReference type="EC" id="4.3.2.1"/>
    </reaction>
</comment>
<evidence type="ECO:0000256" key="5">
    <source>
        <dbReference type="HAMAP-Rule" id="MF_00006"/>
    </source>
</evidence>
<dbReference type="Gene3D" id="1.20.200.10">
    <property type="entry name" value="Fumarase/aspartase (Central domain)"/>
    <property type="match status" value="1"/>
</dbReference>
<dbReference type="CDD" id="cd01359">
    <property type="entry name" value="Argininosuccinate_lyase"/>
    <property type="match status" value="1"/>
</dbReference>
<evidence type="ECO:0000256" key="2">
    <source>
        <dbReference type="ARBA" id="ARBA00004941"/>
    </source>
</evidence>
<dbReference type="EC" id="4.3.2.1" evidence="3 5"/>
<accession>A0A1W1Z9T1</accession>
<dbReference type="InterPro" id="IPR024083">
    <property type="entry name" value="Fumarase/histidase_N"/>
</dbReference>
<dbReference type="Pfam" id="PF00206">
    <property type="entry name" value="Lyase_1"/>
    <property type="match status" value="1"/>
</dbReference>
<name>A0A1W1Z9T1_9FLAO</name>
<dbReference type="SUPFAM" id="SSF48557">
    <property type="entry name" value="L-aspartase-like"/>
    <property type="match status" value="1"/>
</dbReference>
<dbReference type="STRING" id="504486.SAMN05660703_1295"/>
<protein>
    <recommendedName>
        <fullName evidence="3 5">Argininosuccinate lyase</fullName>
        <shortName evidence="5">ASAL</shortName>
        <ecNumber evidence="3 5">4.3.2.1</ecNumber>
    </recommendedName>
    <alternativeName>
        <fullName evidence="5">Arginosuccinase</fullName>
    </alternativeName>
</protein>
<dbReference type="InterPro" id="IPR022761">
    <property type="entry name" value="Fumarate_lyase_N"/>
</dbReference>
<keyword evidence="5 7" id="KW-0456">Lyase</keyword>
<dbReference type="OrthoDB" id="9769623at2"/>
<comment type="similarity">
    <text evidence="5">Belongs to the lyase 1 family. Argininosuccinate lyase subfamily.</text>
</comment>
<dbReference type="PANTHER" id="PTHR43814">
    <property type="entry name" value="ARGININOSUCCINATE LYASE"/>
    <property type="match status" value="1"/>
</dbReference>
<dbReference type="GO" id="GO:0004056">
    <property type="term" value="F:argininosuccinate lyase activity"/>
    <property type="evidence" value="ECO:0007669"/>
    <property type="project" value="UniProtKB-UniRule"/>
</dbReference>
<dbReference type="AlphaFoldDB" id="A0A1W1Z9T1"/>
<dbReference type="PRINTS" id="PR00149">
    <property type="entry name" value="FUMRATELYASE"/>
</dbReference>
<evidence type="ECO:0000256" key="3">
    <source>
        <dbReference type="ARBA" id="ARBA00012338"/>
    </source>
</evidence>
<dbReference type="PRINTS" id="PR00145">
    <property type="entry name" value="ARGSUCLYASE"/>
</dbReference>
<keyword evidence="5" id="KW-0028">Amino-acid biosynthesis</keyword>
<evidence type="ECO:0000256" key="4">
    <source>
        <dbReference type="ARBA" id="ARBA00022571"/>
    </source>
</evidence>
<comment type="pathway">
    <text evidence="2 5">Amino-acid biosynthesis; L-arginine biosynthesis; L-arginine from L-ornithine and carbamoyl phosphate: step 3/3.</text>
</comment>
<keyword evidence="5" id="KW-0963">Cytoplasm</keyword>
<dbReference type="HAMAP" id="MF_00006">
    <property type="entry name" value="Arg_succ_lyase"/>
    <property type="match status" value="1"/>
</dbReference>
<dbReference type="NCBIfam" id="TIGR00838">
    <property type="entry name" value="argH"/>
    <property type="match status" value="1"/>
</dbReference>
<evidence type="ECO:0000313" key="8">
    <source>
        <dbReference type="Proteomes" id="UP000192360"/>
    </source>
</evidence>
<dbReference type="Gene3D" id="1.10.40.30">
    <property type="entry name" value="Fumarase/aspartase (C-terminal domain)"/>
    <property type="match status" value="1"/>
</dbReference>
<sequence>MKLWDKGFSTDKKIDHFTVGNDRELDLHLAKYDVIASKAHAKMLGKIGLLTQNETDDLIKELNHIEKSIQKGEFVIEDSFEDMHSKIEYILTEKLGDTGKKIHTARSRNDQVLVAMHLYLKNELAEIKSETKILFDLLLNLADKYKAVLLPGYTHLQIAMPSSFGLWFSAYAESLVDDLYFIDAAYKVADQNPLGSAAGYGSSFPVDRTFTTTEMGFSNLKYNVVAAQMGRGKVEKAAAFGISSIAATLSKMAMDICLYMSQNFNFISFPDELTTGSSIMPHKKNPDVFELIRGKCNRLQAVPNQLTLILTNLPSGYHRDLQLVKEVIVPAIQDLKACIEILTFSLKEVRVNETILEDPKYDYLFSVDTLNELVLGGIPFRDAYKQMGMEIYEGRFTPKRDIKHTHEGSLGNLCLNEIRKKMEAIL</sequence>
<dbReference type="RefSeq" id="WP_084060555.1">
    <property type="nucleotide sequence ID" value="NZ_FWXO01000001.1"/>
</dbReference>
<dbReference type="InterPro" id="IPR020557">
    <property type="entry name" value="Fumarate_lyase_CS"/>
</dbReference>
<feature type="domain" description="Fumarate lyase N-terminal" evidence="6">
    <location>
        <begin position="24"/>
        <end position="299"/>
    </location>
</feature>
<evidence type="ECO:0000256" key="1">
    <source>
        <dbReference type="ARBA" id="ARBA00000985"/>
    </source>
</evidence>
<dbReference type="GO" id="GO:0042450">
    <property type="term" value="P:L-arginine biosynthetic process via ornithine"/>
    <property type="evidence" value="ECO:0007669"/>
    <property type="project" value="UniProtKB-UniRule"/>
</dbReference>
<keyword evidence="8" id="KW-1185">Reference proteome</keyword>
<proteinExistence type="inferred from homology"/>
<dbReference type="InterPro" id="IPR000362">
    <property type="entry name" value="Fumarate_lyase_fam"/>
</dbReference>
<dbReference type="PANTHER" id="PTHR43814:SF1">
    <property type="entry name" value="ARGININOSUCCINATE LYASE"/>
    <property type="match status" value="1"/>
</dbReference>
<keyword evidence="4 5" id="KW-0055">Arginine biosynthesis</keyword>
<dbReference type="Gene3D" id="1.10.275.10">
    <property type="entry name" value="Fumarase/aspartase (N-terminal domain)"/>
    <property type="match status" value="1"/>
</dbReference>
<dbReference type="Proteomes" id="UP000192360">
    <property type="component" value="Unassembled WGS sequence"/>
</dbReference>